<organism evidence="6">
    <name type="scientific">Aceria tosichella</name>
    <name type="common">wheat curl mite</name>
    <dbReference type="NCBI Taxonomy" id="561515"/>
    <lineage>
        <taxon>Eukaryota</taxon>
        <taxon>Metazoa</taxon>
        <taxon>Ecdysozoa</taxon>
        <taxon>Arthropoda</taxon>
        <taxon>Chelicerata</taxon>
        <taxon>Arachnida</taxon>
        <taxon>Acari</taxon>
        <taxon>Acariformes</taxon>
        <taxon>Trombidiformes</taxon>
        <taxon>Prostigmata</taxon>
        <taxon>Eupodina</taxon>
        <taxon>Eriophyoidea</taxon>
        <taxon>Eriophyidae</taxon>
        <taxon>Eriophyinae</taxon>
        <taxon>Aceriini</taxon>
        <taxon>Aceria</taxon>
    </lineage>
</organism>
<dbReference type="Gene3D" id="2.30.30.30">
    <property type="match status" value="1"/>
</dbReference>
<proteinExistence type="inferred from homology"/>
<comment type="similarity">
    <text evidence="1">Belongs to the universal ribosomal protein uL2 family.</text>
</comment>
<dbReference type="SUPFAM" id="SSF50249">
    <property type="entry name" value="Nucleic acid-binding proteins"/>
    <property type="match status" value="1"/>
</dbReference>
<dbReference type="InterPro" id="IPR022666">
    <property type="entry name" value="Ribosomal_uL2_RNA-bd_dom"/>
</dbReference>
<evidence type="ECO:0000256" key="3">
    <source>
        <dbReference type="ARBA" id="ARBA00023274"/>
    </source>
</evidence>
<dbReference type="GO" id="GO:0005762">
    <property type="term" value="C:mitochondrial large ribosomal subunit"/>
    <property type="evidence" value="ECO:0007669"/>
    <property type="project" value="TreeGrafter"/>
</dbReference>
<evidence type="ECO:0000256" key="2">
    <source>
        <dbReference type="ARBA" id="ARBA00022980"/>
    </source>
</evidence>
<dbReference type="Pfam" id="PF00181">
    <property type="entry name" value="Ribosomal_L2_N"/>
    <property type="match status" value="1"/>
</dbReference>
<evidence type="ECO:0000313" key="6">
    <source>
        <dbReference type="EMBL" id="MDE46525.1"/>
    </source>
</evidence>
<dbReference type="AlphaFoldDB" id="A0A6G1S7P3"/>
<dbReference type="SUPFAM" id="SSF50104">
    <property type="entry name" value="Translation proteins SH3-like domain"/>
    <property type="match status" value="1"/>
</dbReference>
<dbReference type="InterPro" id="IPR014722">
    <property type="entry name" value="Rib_uL2_dom2"/>
</dbReference>
<reference evidence="6" key="1">
    <citation type="submission" date="2018-10" db="EMBL/GenBank/DDBJ databases">
        <title>Transcriptome assembly of Aceria tosichella (Wheat curl mite) Type 2.</title>
        <authorList>
            <person name="Scully E.D."/>
            <person name="Geib S.M."/>
            <person name="Palmer N.A."/>
            <person name="Gupta A.K."/>
            <person name="Sarath G."/>
            <person name="Tatineni S."/>
        </authorList>
    </citation>
    <scope>NUCLEOTIDE SEQUENCE</scope>
    <source>
        <strain evidence="6">LincolnNE</strain>
    </source>
</reference>
<dbReference type="GO" id="GO:0003735">
    <property type="term" value="F:structural constituent of ribosome"/>
    <property type="evidence" value="ECO:0007669"/>
    <property type="project" value="InterPro"/>
</dbReference>
<dbReference type="InterPro" id="IPR002171">
    <property type="entry name" value="Ribosomal_uL2"/>
</dbReference>
<dbReference type="EMBL" id="GGYP01001754">
    <property type="protein sequence ID" value="MDE46525.1"/>
    <property type="molecule type" value="Transcribed_RNA"/>
</dbReference>
<name>A0A6G1S7P3_9ACAR</name>
<dbReference type="PANTHER" id="PTHR13691:SF73">
    <property type="entry name" value="LARGE RIBOSOMAL SUBUNIT PROTEIN UL2M"/>
    <property type="match status" value="1"/>
</dbReference>
<keyword evidence="2 6" id="KW-0689">Ribosomal protein</keyword>
<dbReference type="PANTHER" id="PTHR13691">
    <property type="entry name" value="RIBOSOMAL PROTEIN L2"/>
    <property type="match status" value="1"/>
</dbReference>
<accession>A0A6G1S7P3</accession>
<keyword evidence="3" id="KW-0687">Ribonucleoprotein</keyword>
<dbReference type="InterPro" id="IPR012340">
    <property type="entry name" value="NA-bd_OB-fold"/>
</dbReference>
<protein>
    <submittedName>
        <fullName evidence="6">39S ribosomal protein L2, mitochondrial</fullName>
    </submittedName>
</protein>
<feature type="domain" description="Large ribosomal subunit protein uL2 RNA-binding" evidence="5">
    <location>
        <begin position="73"/>
        <end position="153"/>
    </location>
</feature>
<dbReference type="Gene3D" id="2.40.50.140">
    <property type="entry name" value="Nucleic acid-binding proteins"/>
    <property type="match status" value="1"/>
</dbReference>
<gene>
    <name evidence="6" type="primary">MRPL2_1</name>
    <name evidence="6" type="ORF">g.813</name>
</gene>
<dbReference type="InterPro" id="IPR008991">
    <property type="entry name" value="Translation_prot_SH3-like_sf"/>
</dbReference>
<evidence type="ECO:0000259" key="4">
    <source>
        <dbReference type="SMART" id="SM01382"/>
    </source>
</evidence>
<dbReference type="Pfam" id="PF03947">
    <property type="entry name" value="Ribosomal_L2_C"/>
    <property type="match status" value="1"/>
</dbReference>
<dbReference type="SMART" id="SM01382">
    <property type="entry name" value="Ribosomal_L2_C"/>
    <property type="match status" value="1"/>
</dbReference>
<dbReference type="InterPro" id="IPR022669">
    <property type="entry name" value="Ribosomal_uL2_C"/>
</dbReference>
<dbReference type="SMART" id="SM01383">
    <property type="entry name" value="Ribosomal_L2"/>
    <property type="match status" value="1"/>
</dbReference>
<dbReference type="GO" id="GO:0032543">
    <property type="term" value="P:mitochondrial translation"/>
    <property type="evidence" value="ECO:0007669"/>
    <property type="project" value="TreeGrafter"/>
</dbReference>
<evidence type="ECO:0000256" key="1">
    <source>
        <dbReference type="ARBA" id="ARBA00005636"/>
    </source>
</evidence>
<dbReference type="GO" id="GO:0003723">
    <property type="term" value="F:RNA binding"/>
    <property type="evidence" value="ECO:0007669"/>
    <property type="project" value="TreeGrafter"/>
</dbReference>
<evidence type="ECO:0000259" key="5">
    <source>
        <dbReference type="SMART" id="SM01383"/>
    </source>
</evidence>
<feature type="domain" description="Large ribosomal subunit protein uL2 C-terminal" evidence="4">
    <location>
        <begin position="164"/>
        <end position="288"/>
    </location>
</feature>
<sequence length="303" mass="34978">MVFERLVLSCLINHQQVRYKLWRNVRPIMGWPRPHLWNKGKKYPEPHTYNWLPYLPEDNQYTIRPLPIYKMGGRDLETGRVVVRTLGGGNPKKFRWLDPFRRSNDDGSVREEVVLMTKYDPLHTPRLALVADGEKKRWIYLTHGVEVGDIIRTYSEIPRNPVRAKNGDAHPVGALPAGTKIHALEVEPGAGAKFCLAAGSCAEIVKRSFEGVTVKLPHGDQYKIDRECMAVVGVMSNIDHGHVQLWCPQRLRWLGKRPRSGQWRRKDGWCGRKIRPDKSLDVTIATIEAKRAKEHEERWNFDL</sequence>